<evidence type="ECO:0000313" key="2">
    <source>
        <dbReference type="EMBL" id="CAK5274893.1"/>
    </source>
</evidence>
<evidence type="ECO:0000313" key="3">
    <source>
        <dbReference type="Proteomes" id="UP001295794"/>
    </source>
</evidence>
<sequence length="159" mass="17309">MFSALASMPATEMALPRTFPLFLLPRHISTTPSKKASAIRKASISSVDSRVSSSTSSSEASSEVEMPTASAVATRAFFEREVVLTEDQLHNPPAALLDHSADSLHAESPASPSSVVTNVCFCREVILTEEDLKQSPSPPKSPRFRNMLSRFARRRRSSC</sequence>
<keyword evidence="3" id="KW-1185">Reference proteome</keyword>
<proteinExistence type="predicted"/>
<dbReference type="AlphaFoldDB" id="A0AAD2HHB9"/>
<reference evidence="2" key="1">
    <citation type="submission" date="2023-11" db="EMBL/GenBank/DDBJ databases">
        <authorList>
            <person name="De Vega J J."/>
            <person name="De Vega J J."/>
        </authorList>
    </citation>
    <scope>NUCLEOTIDE SEQUENCE</scope>
</reference>
<accession>A0AAD2HHB9</accession>
<dbReference type="EMBL" id="CAVNYO010000403">
    <property type="protein sequence ID" value="CAK5274893.1"/>
    <property type="molecule type" value="Genomic_DNA"/>
</dbReference>
<dbReference type="Proteomes" id="UP001295794">
    <property type="component" value="Unassembled WGS sequence"/>
</dbReference>
<feature type="region of interest" description="Disordered" evidence="1">
    <location>
        <begin position="132"/>
        <end position="159"/>
    </location>
</feature>
<protein>
    <submittedName>
        <fullName evidence="2">Uncharacterized protein</fullName>
    </submittedName>
</protein>
<comment type="caution">
    <text evidence="2">The sequence shown here is derived from an EMBL/GenBank/DDBJ whole genome shotgun (WGS) entry which is preliminary data.</text>
</comment>
<gene>
    <name evidence="2" type="ORF">MYCIT1_LOCUS22282</name>
</gene>
<evidence type="ECO:0000256" key="1">
    <source>
        <dbReference type="SAM" id="MobiDB-lite"/>
    </source>
</evidence>
<name>A0AAD2HHB9_9AGAR</name>
<organism evidence="2 3">
    <name type="scientific">Mycena citricolor</name>
    <dbReference type="NCBI Taxonomy" id="2018698"/>
    <lineage>
        <taxon>Eukaryota</taxon>
        <taxon>Fungi</taxon>
        <taxon>Dikarya</taxon>
        <taxon>Basidiomycota</taxon>
        <taxon>Agaricomycotina</taxon>
        <taxon>Agaricomycetes</taxon>
        <taxon>Agaricomycetidae</taxon>
        <taxon>Agaricales</taxon>
        <taxon>Marasmiineae</taxon>
        <taxon>Mycenaceae</taxon>
        <taxon>Mycena</taxon>
    </lineage>
</organism>